<protein>
    <submittedName>
        <fullName evidence="1">Uncharacterized protein</fullName>
    </submittedName>
</protein>
<keyword evidence="2" id="KW-1185">Reference proteome</keyword>
<comment type="caution">
    <text evidence="1">The sequence shown here is derived from an EMBL/GenBank/DDBJ whole genome shotgun (WGS) entry which is preliminary data.</text>
</comment>
<dbReference type="AlphaFoldDB" id="A0A363NSV8"/>
<organism evidence="1 2">
    <name type="scientific">Sphingobacterium athyrii</name>
    <dbReference type="NCBI Taxonomy" id="2152717"/>
    <lineage>
        <taxon>Bacteria</taxon>
        <taxon>Pseudomonadati</taxon>
        <taxon>Bacteroidota</taxon>
        <taxon>Sphingobacteriia</taxon>
        <taxon>Sphingobacteriales</taxon>
        <taxon>Sphingobacteriaceae</taxon>
        <taxon>Sphingobacterium</taxon>
    </lineage>
</organism>
<dbReference type="EMBL" id="QCXX01000003">
    <property type="protein sequence ID" value="PUV23827.1"/>
    <property type="molecule type" value="Genomic_DNA"/>
</dbReference>
<name>A0A363NSV8_9SPHI</name>
<accession>A0A363NSV8</accession>
<evidence type="ECO:0000313" key="1">
    <source>
        <dbReference type="EMBL" id="PUV23827.1"/>
    </source>
</evidence>
<gene>
    <name evidence="1" type="ORF">DCO56_10570</name>
</gene>
<sequence length="72" mass="8326">MDDNLTLYGNNRFRSSFWGSGEYRLEPGVFTTKLVLINSGNTVANELSVIRKNSKIVIMLDDLCDRYYEKED</sequence>
<proteinExistence type="predicted"/>
<dbReference type="Proteomes" id="UP000250831">
    <property type="component" value="Unassembled WGS sequence"/>
</dbReference>
<evidence type="ECO:0000313" key="2">
    <source>
        <dbReference type="Proteomes" id="UP000250831"/>
    </source>
</evidence>
<reference evidence="1 2" key="1">
    <citation type="submission" date="2018-04" db="EMBL/GenBank/DDBJ databases">
        <title>Sphingobacterium sp. M46 Genome.</title>
        <authorList>
            <person name="Cheng J."/>
            <person name="Li Y."/>
        </authorList>
    </citation>
    <scope>NUCLEOTIDE SEQUENCE [LARGE SCALE GENOMIC DNA]</scope>
    <source>
        <strain evidence="1 2">M46</strain>
    </source>
</reference>